<dbReference type="GO" id="GO:0097367">
    <property type="term" value="F:carbohydrate derivative binding"/>
    <property type="evidence" value="ECO:0007669"/>
    <property type="project" value="InterPro"/>
</dbReference>
<dbReference type="Proteomes" id="UP000053048">
    <property type="component" value="Unassembled WGS sequence"/>
</dbReference>
<evidence type="ECO:0000256" key="6">
    <source>
        <dbReference type="ARBA" id="ARBA00022723"/>
    </source>
</evidence>
<evidence type="ECO:0000256" key="4">
    <source>
        <dbReference type="ARBA" id="ARBA00009894"/>
    </source>
</evidence>
<dbReference type="InterPro" id="IPR001347">
    <property type="entry name" value="SIS_dom"/>
</dbReference>
<dbReference type="Gene3D" id="3.40.50.10490">
    <property type="entry name" value="Glucose-6-phosphate isomerase like protein, domain 1"/>
    <property type="match status" value="2"/>
</dbReference>
<keyword evidence="5 10" id="KW-0963">Cytoplasm</keyword>
<evidence type="ECO:0000313" key="12">
    <source>
        <dbReference type="EMBL" id="KTB64753.1"/>
    </source>
</evidence>
<dbReference type="EC" id="5.3.1.28" evidence="10"/>
<evidence type="ECO:0000256" key="5">
    <source>
        <dbReference type="ARBA" id="ARBA00022490"/>
    </source>
</evidence>
<evidence type="ECO:0000256" key="3">
    <source>
        <dbReference type="ARBA" id="ARBA00004496"/>
    </source>
</evidence>
<dbReference type="InterPro" id="IPR004515">
    <property type="entry name" value="Phosphoheptose_Isoase"/>
</dbReference>
<evidence type="ECO:0000313" key="13">
    <source>
        <dbReference type="Proteomes" id="UP000053048"/>
    </source>
</evidence>
<feature type="binding site" evidence="10">
    <location>
        <position position="198"/>
    </location>
    <ligand>
        <name>Zn(2+)</name>
        <dbReference type="ChEBI" id="CHEBI:29105"/>
    </ligand>
</feature>
<dbReference type="EMBL" id="LKEJ01000123">
    <property type="protein sequence ID" value="KTB64753.1"/>
    <property type="molecule type" value="Genomic_DNA"/>
</dbReference>
<comment type="subunit">
    <text evidence="10">Homotetramer.</text>
</comment>
<sequence length="221" mass="24079">MDMQSRIRRLFQASIETKQQAMEVLAPYIEQASQVMVNALLNEGKMLSCGNGGSAGDAQHFSSELLNRFERERPSLPAIALTTDSSTITSIANDYSYNEIFSKQIRVDSSTITSIANDYSYNEIFSKQIRALGQPGDVLLAISTSGNSANIIQAIQAAHDREMIVVALTGRDGGGMASLLLPEDVEIRVPANVTARIQEVHLLAIHCLCDLIDSQLFGSEE</sequence>
<name>A0A0W0HW02_PSEVI</name>
<feature type="binding site" evidence="10">
    <location>
        <position position="206"/>
    </location>
    <ligand>
        <name>Zn(2+)</name>
        <dbReference type="ChEBI" id="CHEBI:29105"/>
    </ligand>
</feature>
<dbReference type="UniPathway" id="UPA00041">
    <property type="reaction ID" value="UER00436"/>
</dbReference>
<evidence type="ECO:0000256" key="7">
    <source>
        <dbReference type="ARBA" id="ARBA00022833"/>
    </source>
</evidence>
<evidence type="ECO:0000256" key="2">
    <source>
        <dbReference type="ARBA" id="ARBA00003172"/>
    </source>
</evidence>
<feature type="binding site" evidence="10">
    <location>
        <position position="60"/>
    </location>
    <ligand>
        <name>Zn(2+)</name>
        <dbReference type="ChEBI" id="CHEBI:29105"/>
    </ligand>
</feature>
<feature type="binding site" evidence="10">
    <location>
        <position position="64"/>
    </location>
    <ligand>
        <name>substrate</name>
    </ligand>
</feature>
<dbReference type="InterPro" id="IPR050099">
    <property type="entry name" value="SIS_GmhA/DiaA_subfam"/>
</dbReference>
<proteinExistence type="inferred from homology"/>
<organism evidence="12 13">
    <name type="scientific">Pseudomonas viridiflava ICMP 13104</name>
    <dbReference type="NCBI Taxonomy" id="1198305"/>
    <lineage>
        <taxon>Bacteria</taxon>
        <taxon>Pseudomonadati</taxon>
        <taxon>Pseudomonadota</taxon>
        <taxon>Gammaproteobacteria</taxon>
        <taxon>Pseudomonadales</taxon>
        <taxon>Pseudomonadaceae</taxon>
        <taxon>Pseudomonas</taxon>
    </lineage>
</organism>
<dbReference type="PROSITE" id="PS51464">
    <property type="entry name" value="SIS"/>
    <property type="match status" value="1"/>
</dbReference>
<dbReference type="InterPro" id="IPR035461">
    <property type="entry name" value="GmhA/DiaA"/>
</dbReference>
<dbReference type="GO" id="GO:0008270">
    <property type="term" value="F:zinc ion binding"/>
    <property type="evidence" value="ECO:0007669"/>
    <property type="project" value="UniProtKB-UniRule"/>
</dbReference>
<feature type="binding site" evidence="10">
    <location>
        <position position="148"/>
    </location>
    <ligand>
        <name>substrate</name>
    </ligand>
</feature>
<comment type="similarity">
    <text evidence="4 10">Belongs to the SIS family. GmhA subfamily.</text>
</comment>
<evidence type="ECO:0000256" key="9">
    <source>
        <dbReference type="ARBA" id="ARBA00023277"/>
    </source>
</evidence>
<feature type="domain" description="SIS" evidence="11">
    <location>
        <begin position="36"/>
        <end position="221"/>
    </location>
</feature>
<evidence type="ECO:0000256" key="10">
    <source>
        <dbReference type="HAMAP-Rule" id="MF_00067"/>
    </source>
</evidence>
<dbReference type="CDD" id="cd05006">
    <property type="entry name" value="SIS_GmhA"/>
    <property type="match status" value="1"/>
</dbReference>
<protein>
    <recommendedName>
        <fullName evidence="10">Phosphoheptose isomerase</fullName>
        <ecNumber evidence="10">5.3.1.28</ecNumber>
    </recommendedName>
    <alternativeName>
        <fullName evidence="10">Sedoheptulose 7-phosphate isomerase</fullName>
    </alternativeName>
</protein>
<keyword evidence="7 10" id="KW-0862">Zinc</keyword>
<feature type="binding site" evidence="10">
    <location>
        <position position="64"/>
    </location>
    <ligand>
        <name>Zn(2+)</name>
        <dbReference type="ChEBI" id="CHEBI:29105"/>
    </ligand>
</feature>
<dbReference type="InterPro" id="IPR046348">
    <property type="entry name" value="SIS_dom_sf"/>
</dbReference>
<comment type="subcellular location">
    <subcellularLocation>
        <location evidence="3 10">Cytoplasm</location>
    </subcellularLocation>
</comment>
<reference evidence="12 13" key="1">
    <citation type="submission" date="2015-09" db="EMBL/GenBank/DDBJ databases">
        <title>Genome sequence of ICMP 13104.</title>
        <authorList>
            <person name="Visnovsky S."/>
            <person name="Lu A."/>
            <person name="Panda P."/>
            <person name="Pitman A."/>
        </authorList>
    </citation>
    <scope>NUCLEOTIDE SEQUENCE [LARGE SCALE GENOMIC DNA]</scope>
    <source>
        <strain evidence="12 13">ICMP 13104</strain>
    </source>
</reference>
<dbReference type="PANTHER" id="PTHR30390:SF6">
    <property type="entry name" value="DNAA INITIATOR-ASSOCIATING PROTEIN DIAA"/>
    <property type="match status" value="1"/>
</dbReference>
<dbReference type="GO" id="GO:2001061">
    <property type="term" value="P:D-glycero-D-manno-heptose 7-phosphate biosynthetic process"/>
    <property type="evidence" value="ECO:0007669"/>
    <property type="project" value="UniProtKB-UniPathway"/>
</dbReference>
<evidence type="ECO:0000256" key="8">
    <source>
        <dbReference type="ARBA" id="ARBA00023235"/>
    </source>
</evidence>
<dbReference type="AlphaFoldDB" id="A0A0W0HW02"/>
<feature type="binding site" evidence="10">
    <location>
        <begin position="51"/>
        <end position="53"/>
    </location>
    <ligand>
        <name>substrate</name>
    </ligand>
</feature>
<comment type="cofactor">
    <cofactor evidence="10">
        <name>Zn(2+)</name>
        <dbReference type="ChEBI" id="CHEBI:29105"/>
    </cofactor>
    <text evidence="10">Binds 1 zinc ion per subunit.</text>
</comment>
<dbReference type="HAMAP" id="MF_00067">
    <property type="entry name" value="GmhA"/>
    <property type="match status" value="1"/>
</dbReference>
<dbReference type="GO" id="GO:0005975">
    <property type="term" value="P:carbohydrate metabolic process"/>
    <property type="evidence" value="ECO:0007669"/>
    <property type="project" value="UniProtKB-UniRule"/>
</dbReference>
<feature type="binding site" evidence="10">
    <location>
        <begin position="117"/>
        <end position="118"/>
    </location>
    <ligand>
        <name>substrate</name>
    </ligand>
</feature>
<evidence type="ECO:0000259" key="11">
    <source>
        <dbReference type="PROSITE" id="PS51464"/>
    </source>
</evidence>
<accession>A0A0W0HW02</accession>
<dbReference type="GO" id="GO:0008968">
    <property type="term" value="F:D-sedoheptulose 7-phosphate isomerase activity"/>
    <property type="evidence" value="ECO:0007669"/>
    <property type="project" value="UniProtKB-UniRule"/>
</dbReference>
<keyword evidence="9 10" id="KW-0119">Carbohydrate metabolism</keyword>
<evidence type="ECO:0000256" key="1">
    <source>
        <dbReference type="ARBA" id="ARBA00000348"/>
    </source>
</evidence>
<comment type="function">
    <text evidence="2 10">Catalyzes the isomerization of sedoheptulose 7-phosphate in D-glycero-D-manno-heptose 7-phosphate.</text>
</comment>
<keyword evidence="13" id="KW-1185">Reference proteome</keyword>
<dbReference type="SUPFAM" id="SSF53697">
    <property type="entry name" value="SIS domain"/>
    <property type="match status" value="2"/>
</dbReference>
<feature type="binding site" evidence="10">
    <location>
        <position position="198"/>
    </location>
    <ligand>
        <name>substrate</name>
    </ligand>
</feature>
<dbReference type="PANTHER" id="PTHR30390">
    <property type="entry name" value="SEDOHEPTULOSE 7-PHOSPHATE ISOMERASE / DNAA INITIATOR-ASSOCIATING FACTOR FOR REPLICATION INITIATION"/>
    <property type="match status" value="1"/>
</dbReference>
<dbReference type="GO" id="GO:0005737">
    <property type="term" value="C:cytoplasm"/>
    <property type="evidence" value="ECO:0007669"/>
    <property type="project" value="UniProtKB-SubCell"/>
</dbReference>
<gene>
    <name evidence="10" type="primary">gmhA</name>
    <name evidence="12" type="ORF">AO067_15265</name>
</gene>
<comment type="caution">
    <text evidence="12">The sequence shown here is derived from an EMBL/GenBank/DDBJ whole genome shotgun (WGS) entry which is preliminary data.</text>
</comment>
<comment type="pathway">
    <text evidence="10">Carbohydrate biosynthesis; D-glycero-D-manno-heptose 7-phosphate biosynthesis; D-glycero-alpha-D-manno-heptose 7-phosphate and D-glycero-beta-D-manno-heptose 7-phosphate from sedoheptulose 7-phosphate: step 1/1.</text>
</comment>
<comment type="miscellaneous">
    <text evidence="10">The reaction produces a racemic mixture of D-glycero-alpha-D-manno-heptose 7-phosphate and D-glycero-beta-D-manno-heptose 7-phosphate.</text>
</comment>
<comment type="catalytic activity">
    <reaction evidence="1 10">
        <text>2 D-sedoheptulose 7-phosphate = D-glycero-alpha-D-manno-heptose 7-phosphate + D-glycero-beta-D-manno-heptose 7-phosphate</text>
        <dbReference type="Rhea" id="RHEA:27489"/>
        <dbReference type="ChEBI" id="CHEBI:57483"/>
        <dbReference type="ChEBI" id="CHEBI:60203"/>
        <dbReference type="ChEBI" id="CHEBI:60204"/>
        <dbReference type="EC" id="5.3.1.28"/>
    </reaction>
</comment>
<keyword evidence="6 10" id="KW-0479">Metal-binding</keyword>
<feature type="binding site" evidence="10">
    <location>
        <begin position="143"/>
        <end position="145"/>
    </location>
    <ligand>
        <name>substrate</name>
    </ligand>
</feature>
<keyword evidence="8 10" id="KW-0413">Isomerase</keyword>
<dbReference type="Pfam" id="PF13580">
    <property type="entry name" value="SIS_2"/>
    <property type="match status" value="2"/>
</dbReference>